<dbReference type="GO" id="GO:0004252">
    <property type="term" value="F:serine-type endopeptidase activity"/>
    <property type="evidence" value="ECO:0007669"/>
    <property type="project" value="InterPro"/>
</dbReference>
<dbReference type="Pfam" id="PF13365">
    <property type="entry name" value="Trypsin_2"/>
    <property type="match status" value="1"/>
</dbReference>
<dbReference type="OrthoDB" id="9758917at2"/>
<dbReference type="RefSeq" id="WP_149486494.1">
    <property type="nucleotide sequence ID" value="NZ_CP036150.1"/>
</dbReference>
<dbReference type="EMBL" id="CP036150">
    <property type="protein sequence ID" value="QEN08413.1"/>
    <property type="molecule type" value="Genomic_DNA"/>
</dbReference>
<dbReference type="PANTHER" id="PTHR43343">
    <property type="entry name" value="PEPTIDASE S12"/>
    <property type="match status" value="1"/>
</dbReference>
<sequence>MKIRSTILSLTLFPLLFILGSCISLESSYEGSDAVSSASWSDPDLGSDFEEPPLPAIREEGLTHQEINSMRVYRDNIRAIVNVTTVNLYQSRFAGTYSQEGSGSGVIVSENGYILTNKHVIANADFVVVTLYDGTTYQAKTVGSDAENDLAVIKFEPLGRSLQTIQAGSAKDLQVGQQVLALGNPFGLEGTLTTGIVSGINRPLQSADGFLLKGMIQTDAAINPGNSGGALLNSRGSWSASTR</sequence>
<dbReference type="Proteomes" id="UP000324209">
    <property type="component" value="Chromosome"/>
</dbReference>
<dbReference type="KEGG" id="ock:EXM22_10610"/>
<evidence type="ECO:0000256" key="2">
    <source>
        <dbReference type="ARBA" id="ARBA00022801"/>
    </source>
</evidence>
<dbReference type="InterPro" id="IPR051201">
    <property type="entry name" value="Chloro_Bact_Ser_Proteases"/>
</dbReference>
<dbReference type="InterPro" id="IPR009003">
    <property type="entry name" value="Peptidase_S1_PA"/>
</dbReference>
<evidence type="ECO:0000313" key="4">
    <source>
        <dbReference type="Proteomes" id="UP000324209"/>
    </source>
</evidence>
<evidence type="ECO:0000313" key="3">
    <source>
        <dbReference type="EMBL" id="QEN08413.1"/>
    </source>
</evidence>
<reference evidence="3 4" key="1">
    <citation type="submission" date="2019-02" db="EMBL/GenBank/DDBJ databases">
        <title>Complete Genome Sequence and Methylome Analysis of free living Spirochaetas.</title>
        <authorList>
            <person name="Fomenkov A."/>
            <person name="Dubinina G."/>
            <person name="Leshcheva N."/>
            <person name="Mikheeva N."/>
            <person name="Grabovich M."/>
            <person name="Vincze T."/>
            <person name="Roberts R.J."/>
        </authorList>
    </citation>
    <scope>NUCLEOTIDE SEQUENCE [LARGE SCALE GENOMIC DNA]</scope>
    <source>
        <strain evidence="3 4">K2</strain>
    </source>
</reference>
<dbReference type="PANTHER" id="PTHR43343:SF3">
    <property type="entry name" value="PROTEASE DO-LIKE 8, CHLOROPLASTIC"/>
    <property type="match status" value="1"/>
</dbReference>
<dbReference type="AlphaFoldDB" id="A0A5C1QJV0"/>
<gene>
    <name evidence="3" type="ORF">EXM22_10610</name>
</gene>
<name>A0A5C1QJV0_9SPIO</name>
<keyword evidence="4" id="KW-1185">Reference proteome</keyword>
<dbReference type="GO" id="GO:0006508">
    <property type="term" value="P:proteolysis"/>
    <property type="evidence" value="ECO:0007669"/>
    <property type="project" value="UniProtKB-KW"/>
</dbReference>
<dbReference type="PROSITE" id="PS51257">
    <property type="entry name" value="PROKAR_LIPOPROTEIN"/>
    <property type="match status" value="1"/>
</dbReference>
<dbReference type="InterPro" id="IPR001940">
    <property type="entry name" value="Peptidase_S1C"/>
</dbReference>
<dbReference type="Gene3D" id="2.40.10.120">
    <property type="match status" value="1"/>
</dbReference>
<proteinExistence type="predicted"/>
<dbReference type="SUPFAM" id="SSF50494">
    <property type="entry name" value="Trypsin-like serine proteases"/>
    <property type="match status" value="1"/>
</dbReference>
<keyword evidence="2" id="KW-0378">Hydrolase</keyword>
<evidence type="ECO:0000256" key="1">
    <source>
        <dbReference type="ARBA" id="ARBA00022670"/>
    </source>
</evidence>
<keyword evidence="1 3" id="KW-0645">Protease</keyword>
<accession>A0A5C1QJV0</accession>
<dbReference type="PRINTS" id="PR00834">
    <property type="entry name" value="PROTEASES2C"/>
</dbReference>
<protein>
    <submittedName>
        <fullName evidence="3">Trypsin-like serine protease</fullName>
    </submittedName>
</protein>
<organism evidence="3 4">
    <name type="scientific">Oceanispirochaeta crateris</name>
    <dbReference type="NCBI Taxonomy" id="2518645"/>
    <lineage>
        <taxon>Bacteria</taxon>
        <taxon>Pseudomonadati</taxon>
        <taxon>Spirochaetota</taxon>
        <taxon>Spirochaetia</taxon>
        <taxon>Spirochaetales</taxon>
        <taxon>Spirochaetaceae</taxon>
        <taxon>Oceanispirochaeta</taxon>
    </lineage>
</organism>